<dbReference type="Proteomes" id="UP000288716">
    <property type="component" value="Unassembled WGS sequence"/>
</dbReference>
<dbReference type="InterPro" id="IPR029034">
    <property type="entry name" value="Cystine-knot_cytokine"/>
</dbReference>
<reference evidence="4 5" key="1">
    <citation type="journal article" date="2018" name="Gigascience">
        <title>Genomes of trombidid mites reveal novel predicted allergens and laterally-transferred genes associated with secondary metabolism.</title>
        <authorList>
            <person name="Dong X."/>
            <person name="Chaisiri K."/>
            <person name="Xia D."/>
            <person name="Armstrong S.D."/>
            <person name="Fang Y."/>
            <person name="Donnelly M.J."/>
            <person name="Kadowaki T."/>
            <person name="McGarry J.W."/>
            <person name="Darby A.C."/>
            <person name="Makepeace B.L."/>
        </authorList>
    </citation>
    <scope>NUCLEOTIDE SEQUENCE [LARGE SCALE GENOMIC DNA]</scope>
    <source>
        <strain evidence="4">UoL-UT</strain>
    </source>
</reference>
<dbReference type="PANTHER" id="PTHR21719">
    <property type="entry name" value="FI06402P-RELATED"/>
    <property type="match status" value="1"/>
</dbReference>
<evidence type="ECO:0000259" key="3">
    <source>
        <dbReference type="PROSITE" id="PS50278"/>
    </source>
</evidence>
<evidence type="ECO:0000256" key="2">
    <source>
        <dbReference type="SAM" id="SignalP"/>
    </source>
</evidence>
<feature type="domain" description="Platelet-derived growth factor (PDGF) family profile" evidence="3">
    <location>
        <begin position="34"/>
        <end position="131"/>
    </location>
</feature>
<dbReference type="InterPro" id="IPR000072">
    <property type="entry name" value="PDGF/VEGF_dom"/>
</dbReference>
<comment type="similarity">
    <text evidence="1">Belongs to the PDGF/VEGF growth factor family.</text>
</comment>
<feature type="chain" id="PRO_5019587326" evidence="2">
    <location>
        <begin position="22"/>
        <end position="152"/>
    </location>
</feature>
<proteinExistence type="inferred from homology"/>
<dbReference type="Pfam" id="PF00341">
    <property type="entry name" value="PDGF"/>
    <property type="match status" value="1"/>
</dbReference>
<dbReference type="SUPFAM" id="SSF57501">
    <property type="entry name" value="Cystine-knot cytokines"/>
    <property type="match status" value="1"/>
</dbReference>
<dbReference type="OrthoDB" id="6370328at2759"/>
<evidence type="ECO:0000256" key="1">
    <source>
        <dbReference type="RuleBase" id="RU003818"/>
    </source>
</evidence>
<feature type="signal peptide" evidence="2">
    <location>
        <begin position="1"/>
        <end position="21"/>
    </location>
</feature>
<name>A0A443SK59_9ACAR</name>
<evidence type="ECO:0000313" key="5">
    <source>
        <dbReference type="Proteomes" id="UP000288716"/>
    </source>
</evidence>
<accession>A0A443SK59</accession>
<keyword evidence="2" id="KW-0732">Signal</keyword>
<dbReference type="PROSITE" id="PS50278">
    <property type="entry name" value="PDGF_2"/>
    <property type="match status" value="1"/>
</dbReference>
<dbReference type="PANTHER" id="PTHR21719:SF1">
    <property type="entry name" value="FI06402P-RELATED"/>
    <property type="match status" value="1"/>
</dbReference>
<keyword evidence="1" id="KW-0339">Growth factor</keyword>
<organism evidence="4 5">
    <name type="scientific">Leptotrombidium deliense</name>
    <dbReference type="NCBI Taxonomy" id="299467"/>
    <lineage>
        <taxon>Eukaryota</taxon>
        <taxon>Metazoa</taxon>
        <taxon>Ecdysozoa</taxon>
        <taxon>Arthropoda</taxon>
        <taxon>Chelicerata</taxon>
        <taxon>Arachnida</taxon>
        <taxon>Acari</taxon>
        <taxon>Acariformes</taxon>
        <taxon>Trombidiformes</taxon>
        <taxon>Prostigmata</taxon>
        <taxon>Anystina</taxon>
        <taxon>Parasitengona</taxon>
        <taxon>Trombiculoidea</taxon>
        <taxon>Trombiculidae</taxon>
        <taxon>Leptotrombidium</taxon>
    </lineage>
</organism>
<protein>
    <submittedName>
        <fullName evidence="4">Platelet-derived growth factor subunit A-like protein</fullName>
    </submittedName>
</protein>
<keyword evidence="5" id="KW-1185">Reference proteome</keyword>
<dbReference type="EMBL" id="NCKV01001687">
    <property type="protein sequence ID" value="RWS27911.1"/>
    <property type="molecule type" value="Genomic_DNA"/>
</dbReference>
<dbReference type="SMART" id="SM00141">
    <property type="entry name" value="PDGF"/>
    <property type="match status" value="1"/>
</dbReference>
<dbReference type="STRING" id="299467.A0A443SK59"/>
<gene>
    <name evidence="4" type="ORF">B4U80_07606</name>
</gene>
<dbReference type="GO" id="GO:0016020">
    <property type="term" value="C:membrane"/>
    <property type="evidence" value="ECO:0007669"/>
    <property type="project" value="InterPro"/>
</dbReference>
<dbReference type="GO" id="GO:0035099">
    <property type="term" value="P:hemocyte migration"/>
    <property type="evidence" value="ECO:0007669"/>
    <property type="project" value="TreeGrafter"/>
</dbReference>
<sequence length="152" mass="17103">MLAKEVIAFALLVCRLVSVEAFFGRDSNNDAKLAAIHLSKITKEAKCKKPLPRVVHIEELHPNARKKYLPHCTVLHFCGQETGCCRQENEICSPKTIEEVTLNFWVVELTAFGKRKGVEKMTFLNHTECDCISPIGNSTRSTSICKLNLMNI</sequence>
<comment type="caution">
    <text evidence="4">The sequence shown here is derived from an EMBL/GenBank/DDBJ whole genome shotgun (WGS) entry which is preliminary data.</text>
</comment>
<dbReference type="AlphaFoldDB" id="A0A443SK59"/>
<dbReference type="Gene3D" id="2.10.90.10">
    <property type="entry name" value="Cystine-knot cytokines"/>
    <property type="match status" value="1"/>
</dbReference>
<dbReference type="VEuPathDB" id="VectorBase:LDEU004129"/>
<evidence type="ECO:0000313" key="4">
    <source>
        <dbReference type="EMBL" id="RWS27911.1"/>
    </source>
</evidence>
<dbReference type="GO" id="GO:0008083">
    <property type="term" value="F:growth factor activity"/>
    <property type="evidence" value="ECO:0007669"/>
    <property type="project" value="UniProtKB-KW"/>
</dbReference>